<organism evidence="3 4">
    <name type="scientific">Desulfococcus multivorans DSM 2059</name>
    <dbReference type="NCBI Taxonomy" id="1121405"/>
    <lineage>
        <taxon>Bacteria</taxon>
        <taxon>Pseudomonadati</taxon>
        <taxon>Thermodesulfobacteriota</taxon>
        <taxon>Desulfobacteria</taxon>
        <taxon>Desulfobacterales</taxon>
        <taxon>Desulfococcaceae</taxon>
        <taxon>Desulfococcus</taxon>
    </lineage>
</organism>
<proteinExistence type="predicted"/>
<dbReference type="SUPFAM" id="SSF48452">
    <property type="entry name" value="TPR-like"/>
    <property type="match status" value="1"/>
</dbReference>
<dbReference type="RefSeq" id="WP_020875311.1">
    <property type="nucleotide sequence ID" value="NZ_ATHJ01000022.1"/>
</dbReference>
<keyword evidence="1" id="KW-0175">Coiled coil</keyword>
<gene>
    <name evidence="3" type="ORF">dsmv_1071</name>
</gene>
<reference evidence="3 4" key="1">
    <citation type="journal article" date="2013" name="Genome Announc.">
        <title>Draft genome sequences for three mercury-methylating, sulfate-reducing bacteria.</title>
        <authorList>
            <person name="Brown S.D."/>
            <person name="Hurt R.A.Jr."/>
            <person name="Gilmour C.C."/>
            <person name="Elias D.A."/>
        </authorList>
    </citation>
    <scope>NUCLEOTIDE SEQUENCE [LARGE SCALE GENOMIC DNA]</scope>
    <source>
        <strain evidence="3 4">DSM 2059</strain>
    </source>
</reference>
<dbReference type="Gene3D" id="1.25.40.10">
    <property type="entry name" value="Tetratricopeptide repeat domain"/>
    <property type="match status" value="1"/>
</dbReference>
<name>S7U5J7_DESML</name>
<evidence type="ECO:0000256" key="1">
    <source>
        <dbReference type="SAM" id="Coils"/>
    </source>
</evidence>
<keyword evidence="2" id="KW-0732">Signal</keyword>
<dbReference type="InterPro" id="IPR011990">
    <property type="entry name" value="TPR-like_helical_dom_sf"/>
</dbReference>
<evidence type="ECO:0008006" key="5">
    <source>
        <dbReference type="Google" id="ProtNLM"/>
    </source>
</evidence>
<comment type="caution">
    <text evidence="3">The sequence shown here is derived from an EMBL/GenBank/DDBJ whole genome shotgun (WGS) entry which is preliminary data.</text>
</comment>
<dbReference type="AlphaFoldDB" id="S7U5J7"/>
<evidence type="ECO:0000256" key="2">
    <source>
        <dbReference type="SAM" id="SignalP"/>
    </source>
</evidence>
<keyword evidence="4" id="KW-1185">Reference proteome</keyword>
<sequence>MICSGNFRGRNLFRLLACLSMALMTTACMKTFVCRSSCFDVQGKEDITKAVVRLEKSIAHDPQNPKNADAYRQLAVLHAHYKNPAPNYRRSLMMFEKCLTLDPEAWNDAEMLYLKGLVAAMDDADRNRMRLAHQVEQLTRNNNRLKKANTKMVAENQELQEAMEKLKLLELMMEEKRRSLK</sequence>
<accession>S7U5J7</accession>
<feature type="signal peptide" evidence="2">
    <location>
        <begin position="1"/>
        <end position="29"/>
    </location>
</feature>
<dbReference type="Proteomes" id="UP000014977">
    <property type="component" value="Unassembled WGS sequence"/>
</dbReference>
<feature type="coiled-coil region" evidence="1">
    <location>
        <begin position="121"/>
        <end position="179"/>
    </location>
</feature>
<feature type="chain" id="PRO_5016365416" description="Tetratricopeptide repeat protein" evidence="2">
    <location>
        <begin position="30"/>
        <end position="181"/>
    </location>
</feature>
<protein>
    <recommendedName>
        <fullName evidence="5">Tetratricopeptide repeat protein</fullName>
    </recommendedName>
</protein>
<evidence type="ECO:0000313" key="3">
    <source>
        <dbReference type="EMBL" id="EPR44612.1"/>
    </source>
</evidence>
<evidence type="ECO:0000313" key="4">
    <source>
        <dbReference type="Proteomes" id="UP000014977"/>
    </source>
</evidence>
<dbReference type="EMBL" id="ATHJ01000022">
    <property type="protein sequence ID" value="EPR44612.1"/>
    <property type="molecule type" value="Genomic_DNA"/>
</dbReference>